<gene>
    <name evidence="2" type="ORF">LHCIRMBIA951_01340</name>
</gene>
<accession>U6F1B0</accession>
<comment type="caution">
    <text evidence="2">The sequence shown here is derived from an EMBL/GenBank/DDBJ whole genome shotgun (WGS) entry which is preliminary data.</text>
</comment>
<feature type="domain" description="Glycerophosphoryl diester phosphodiesterase membrane" evidence="1">
    <location>
        <begin position="1"/>
        <end position="48"/>
    </location>
</feature>
<evidence type="ECO:0000313" key="3">
    <source>
        <dbReference type="Proteomes" id="UP000017248"/>
    </source>
</evidence>
<sequence length="49" mass="5950">MRLLFTLPLMVFGQKKTRTAVKKSWQLTKKMQWWPIIWRLFLLAVFVAV</sequence>
<name>U6F1B0_LACHE</name>
<dbReference type="EMBL" id="CBUK010000025">
    <property type="protein sequence ID" value="CDI57701.1"/>
    <property type="molecule type" value="Genomic_DNA"/>
</dbReference>
<dbReference type="Pfam" id="PF10110">
    <property type="entry name" value="GPDPase_memb"/>
    <property type="match status" value="1"/>
</dbReference>
<dbReference type="HOGENOM" id="CLU_3137015_0_0_9"/>
<dbReference type="AlphaFoldDB" id="U6F1B0"/>
<dbReference type="Proteomes" id="UP000017248">
    <property type="component" value="Unassembled WGS sequence"/>
</dbReference>
<keyword evidence="3" id="KW-1185">Reference proteome</keyword>
<organism evidence="2 3">
    <name type="scientific">Lactobacillus helveticus CIRM-BIA 951</name>
    <dbReference type="NCBI Taxonomy" id="1226334"/>
    <lineage>
        <taxon>Bacteria</taxon>
        <taxon>Bacillati</taxon>
        <taxon>Bacillota</taxon>
        <taxon>Bacilli</taxon>
        <taxon>Lactobacillales</taxon>
        <taxon>Lactobacillaceae</taxon>
        <taxon>Lactobacillus</taxon>
    </lineage>
</organism>
<proteinExistence type="predicted"/>
<protein>
    <recommendedName>
        <fullName evidence="1">Glycerophosphoryl diester phosphodiesterase membrane domain-containing protein</fullName>
    </recommendedName>
</protein>
<evidence type="ECO:0000259" key="1">
    <source>
        <dbReference type="Pfam" id="PF10110"/>
    </source>
</evidence>
<reference evidence="2" key="1">
    <citation type="submission" date="2013-09" db="EMBL/GenBank/DDBJ databases">
        <title>Draft Genome Sequence of five Lactobacillus helveticus strains CIRM-BIA 101T, 103, 104, 951 and 953 isolated from milk product.</title>
        <authorList>
            <person name="Valence F."/>
            <person name="Chuat V."/>
            <person name="Ma L."/>
            <person name="Creno S."/>
            <person name="Falentin H."/>
            <person name="Lortal S."/>
            <person name="Bizet C."/>
            <person name="Clermont D."/>
            <person name="Loux V."/>
            <person name="Bouchier C."/>
            <person name="Cousin S."/>
        </authorList>
    </citation>
    <scope>NUCLEOTIDE SEQUENCE [LARGE SCALE GENOMIC DNA]</scope>
    <source>
        <strain evidence="2">CIRM-BIA 951</strain>
    </source>
</reference>
<evidence type="ECO:0000313" key="2">
    <source>
        <dbReference type="EMBL" id="CDI57701.1"/>
    </source>
</evidence>
<dbReference type="InterPro" id="IPR018476">
    <property type="entry name" value="GlyceroP-diester-Pdiesterase_M"/>
</dbReference>